<organism evidence="1 2">
    <name type="scientific">Plasmopara halstedii</name>
    <name type="common">Downy mildew of sunflower</name>
    <dbReference type="NCBI Taxonomy" id="4781"/>
    <lineage>
        <taxon>Eukaryota</taxon>
        <taxon>Sar</taxon>
        <taxon>Stramenopiles</taxon>
        <taxon>Oomycota</taxon>
        <taxon>Peronosporomycetes</taxon>
        <taxon>Peronosporales</taxon>
        <taxon>Peronosporaceae</taxon>
        <taxon>Plasmopara</taxon>
    </lineage>
</organism>
<protein>
    <submittedName>
        <fullName evidence="1">Uncharacterized protein</fullName>
    </submittedName>
</protein>
<keyword evidence="2" id="KW-1185">Reference proteome</keyword>
<evidence type="ECO:0000313" key="1">
    <source>
        <dbReference type="EMBL" id="CEG48793.1"/>
    </source>
</evidence>
<dbReference type="RefSeq" id="XP_024585162.1">
    <property type="nucleotide sequence ID" value="XM_024719910.1"/>
</dbReference>
<dbReference type="EMBL" id="CCYD01003042">
    <property type="protein sequence ID" value="CEG48793.1"/>
    <property type="molecule type" value="Genomic_DNA"/>
</dbReference>
<name>A0A0P1B3U8_PLAHL</name>
<dbReference type="OrthoDB" id="413361at2759"/>
<dbReference type="Pfam" id="PF14223">
    <property type="entry name" value="Retrotran_gag_2"/>
    <property type="match status" value="1"/>
</dbReference>
<proteinExistence type="predicted"/>
<dbReference type="AlphaFoldDB" id="A0A0P1B3U8"/>
<dbReference type="Proteomes" id="UP000054928">
    <property type="component" value="Unassembled WGS sequence"/>
</dbReference>
<accession>A0A0P1B3U8</accession>
<sequence length="150" mass="16578">MEVHVGDLEAPLVMRLDSAGCAVAQEDFCATLLRSLSSSYDGRMQAYRMSADKLIFSDIVNRVFEEEARQHELGIKEGRTAMLAGLAKNKNKVKKKKARAGDVVVSDTTSAIVEKAPNKKTNTILRSVRWLVRAAFMGLDPKQLALTRDP</sequence>
<dbReference type="STRING" id="4781.A0A0P1B3U8"/>
<evidence type="ECO:0000313" key="2">
    <source>
        <dbReference type="Proteomes" id="UP000054928"/>
    </source>
</evidence>
<reference evidence="2" key="1">
    <citation type="submission" date="2014-09" db="EMBL/GenBank/DDBJ databases">
        <authorList>
            <person name="Sharma Rahul"/>
            <person name="Thines Marco"/>
        </authorList>
    </citation>
    <scope>NUCLEOTIDE SEQUENCE [LARGE SCALE GENOMIC DNA]</scope>
</reference>
<dbReference type="GeneID" id="36401649"/>